<feature type="chain" id="PRO_5017685861" description="BZIP transcription factor" evidence="1">
    <location>
        <begin position="21"/>
        <end position="362"/>
    </location>
</feature>
<dbReference type="RefSeq" id="WP_116853444.1">
    <property type="nucleotide sequence ID" value="NZ_QTJV01000003.1"/>
</dbReference>
<accession>A0A3E1P454</accession>
<reference evidence="2 3" key="1">
    <citation type="submission" date="2018-08" db="EMBL/GenBank/DDBJ databases">
        <title>Chitinophaga sp. K20C18050901, a novel bacterium isolated from forest soil.</title>
        <authorList>
            <person name="Wang C."/>
        </authorList>
    </citation>
    <scope>NUCLEOTIDE SEQUENCE [LARGE SCALE GENOMIC DNA]</scope>
    <source>
        <strain evidence="2 3">K20C18050901</strain>
    </source>
</reference>
<dbReference type="OrthoDB" id="651162at2"/>
<evidence type="ECO:0000313" key="2">
    <source>
        <dbReference type="EMBL" id="RFM34788.1"/>
    </source>
</evidence>
<keyword evidence="3" id="KW-1185">Reference proteome</keyword>
<dbReference type="Proteomes" id="UP000261174">
    <property type="component" value="Unassembled WGS sequence"/>
</dbReference>
<dbReference type="EMBL" id="QTJV01000003">
    <property type="protein sequence ID" value="RFM34788.1"/>
    <property type="molecule type" value="Genomic_DNA"/>
</dbReference>
<name>A0A3E1P454_9BACT</name>
<comment type="caution">
    <text evidence="2">The sequence shown here is derived from an EMBL/GenBank/DDBJ whole genome shotgun (WGS) entry which is preliminary data.</text>
</comment>
<keyword evidence="1" id="KW-0732">Signal</keyword>
<evidence type="ECO:0008006" key="4">
    <source>
        <dbReference type="Google" id="ProtNLM"/>
    </source>
</evidence>
<evidence type="ECO:0000256" key="1">
    <source>
        <dbReference type="SAM" id="SignalP"/>
    </source>
</evidence>
<dbReference type="AlphaFoldDB" id="A0A3E1P454"/>
<proteinExistence type="predicted"/>
<gene>
    <name evidence="2" type="ORF">DXN04_11160</name>
</gene>
<sequence length="362" mass="38683">MKKIYLAVMTCLVFVNLAQGQALQNVTSAGDTTNYLIRITGANIPFTLTGPGLELGYLSGTGFLQTYNRTTTAFLPLALNGATITTNSRTLIANATDDGSTALQVNGGASLTKRLYLNAAIEGNNIFQYGSHLEFHNTRFTGGMAMTIGQNNSGLIQAFSSSAMDGSLLLNPNGGKVGIGTASPDQVLTIKGGGIGFDGTSSDKKLYSPVDGTLEWYTNNNAGEHGFALSHQGTRQVYLNTYGNSYIIGGNLGIGTKAPQSLLAVNGTITAKKIQVTANGWADFVFDEHYQLPTLAEVENFIKANKHLPEIPSAAQVEKEGQDLGAMNKALLQKVEELTLYIIRQQKQMDAMEARLKAVEKQ</sequence>
<organism evidence="2 3">
    <name type="scientific">Chitinophaga silvisoli</name>
    <dbReference type="NCBI Taxonomy" id="2291814"/>
    <lineage>
        <taxon>Bacteria</taxon>
        <taxon>Pseudomonadati</taxon>
        <taxon>Bacteroidota</taxon>
        <taxon>Chitinophagia</taxon>
        <taxon>Chitinophagales</taxon>
        <taxon>Chitinophagaceae</taxon>
        <taxon>Chitinophaga</taxon>
    </lineage>
</organism>
<protein>
    <recommendedName>
        <fullName evidence="4">BZIP transcription factor</fullName>
    </recommendedName>
</protein>
<evidence type="ECO:0000313" key="3">
    <source>
        <dbReference type="Proteomes" id="UP000261174"/>
    </source>
</evidence>
<feature type="signal peptide" evidence="1">
    <location>
        <begin position="1"/>
        <end position="20"/>
    </location>
</feature>